<dbReference type="AlphaFoldDB" id="A0AAW1ANQ3"/>
<evidence type="ECO:0000313" key="3">
    <source>
        <dbReference type="Proteomes" id="UP001474421"/>
    </source>
</evidence>
<dbReference type="Proteomes" id="UP001474421">
    <property type="component" value="Unassembled WGS sequence"/>
</dbReference>
<feature type="compositionally biased region" description="Low complexity" evidence="1">
    <location>
        <begin position="639"/>
        <end position="651"/>
    </location>
</feature>
<feature type="compositionally biased region" description="Acidic residues" evidence="1">
    <location>
        <begin position="347"/>
        <end position="365"/>
    </location>
</feature>
<evidence type="ECO:0000256" key="1">
    <source>
        <dbReference type="SAM" id="MobiDB-lite"/>
    </source>
</evidence>
<feature type="region of interest" description="Disordered" evidence="1">
    <location>
        <begin position="1"/>
        <end position="89"/>
    </location>
</feature>
<evidence type="ECO:0000313" key="2">
    <source>
        <dbReference type="EMBL" id="KAK9391565.1"/>
    </source>
</evidence>
<name>A0AAW1ANQ3_CROAD</name>
<feature type="compositionally biased region" description="Basic and acidic residues" evidence="1">
    <location>
        <begin position="366"/>
        <end position="387"/>
    </location>
</feature>
<gene>
    <name evidence="2" type="ORF">NXF25_017954</name>
</gene>
<feature type="compositionally biased region" description="Basic residues" evidence="1">
    <location>
        <begin position="548"/>
        <end position="566"/>
    </location>
</feature>
<dbReference type="InterPro" id="IPR031532">
    <property type="entry name" value="DUF4702"/>
</dbReference>
<feature type="compositionally biased region" description="Low complexity" evidence="1">
    <location>
        <begin position="166"/>
        <end position="175"/>
    </location>
</feature>
<dbReference type="PANTHER" id="PTHR36861:SF1">
    <property type="entry name" value="COILED-COIL DOMAIN-CONTAINING PROTEIN 116"/>
    <property type="match status" value="1"/>
</dbReference>
<feature type="compositionally biased region" description="Polar residues" evidence="1">
    <location>
        <begin position="695"/>
        <end position="712"/>
    </location>
</feature>
<comment type="caution">
    <text evidence="2">The sequence shown here is derived from an EMBL/GenBank/DDBJ whole genome shotgun (WGS) entry which is preliminary data.</text>
</comment>
<organism evidence="2 3">
    <name type="scientific">Crotalus adamanteus</name>
    <name type="common">Eastern diamondback rattlesnake</name>
    <dbReference type="NCBI Taxonomy" id="8729"/>
    <lineage>
        <taxon>Eukaryota</taxon>
        <taxon>Metazoa</taxon>
        <taxon>Chordata</taxon>
        <taxon>Craniata</taxon>
        <taxon>Vertebrata</taxon>
        <taxon>Euteleostomi</taxon>
        <taxon>Lepidosauria</taxon>
        <taxon>Squamata</taxon>
        <taxon>Bifurcata</taxon>
        <taxon>Unidentata</taxon>
        <taxon>Episquamata</taxon>
        <taxon>Toxicofera</taxon>
        <taxon>Serpentes</taxon>
        <taxon>Colubroidea</taxon>
        <taxon>Viperidae</taxon>
        <taxon>Crotalinae</taxon>
        <taxon>Crotalus</taxon>
    </lineage>
</organism>
<feature type="region of interest" description="Disordered" evidence="1">
    <location>
        <begin position="548"/>
        <end position="570"/>
    </location>
</feature>
<dbReference type="Pfam" id="PF15774">
    <property type="entry name" value="DUF4702"/>
    <property type="match status" value="2"/>
</dbReference>
<feature type="region of interest" description="Disordered" evidence="1">
    <location>
        <begin position="166"/>
        <end position="186"/>
    </location>
</feature>
<reference evidence="2 3" key="1">
    <citation type="journal article" date="2024" name="Proc. Natl. Acad. Sci. U.S.A.">
        <title>The genetic regulatory architecture and epigenomic basis for age-related changes in rattlesnake venom.</title>
        <authorList>
            <person name="Hogan M.P."/>
            <person name="Holding M.L."/>
            <person name="Nystrom G.S."/>
            <person name="Colston T.J."/>
            <person name="Bartlett D.A."/>
            <person name="Mason A.J."/>
            <person name="Ellsworth S.A."/>
            <person name="Rautsaw R.M."/>
            <person name="Lawrence K.C."/>
            <person name="Strickland J.L."/>
            <person name="He B."/>
            <person name="Fraser P."/>
            <person name="Margres M.J."/>
            <person name="Gilbert D.M."/>
            <person name="Gibbs H.L."/>
            <person name="Parkinson C.L."/>
            <person name="Rokyta D.R."/>
        </authorList>
    </citation>
    <scope>NUCLEOTIDE SEQUENCE [LARGE SCALE GENOMIC DNA]</scope>
    <source>
        <strain evidence="2">DRR0105</strain>
    </source>
</reference>
<protein>
    <submittedName>
        <fullName evidence="2">Coiled coil domain-containing protein</fullName>
    </submittedName>
</protein>
<keyword evidence="3" id="KW-1185">Reference proteome</keyword>
<sequence>MEGHKYSGYLADDESFRRPQDSNAHTSPRRGPYDWRTMLRPPSRCQYQSQEPATSTRPLHGFSQADQGKRKRHQSSSSGSNNNYNERPSDLANEFSEFVDFLADEDVLESLQQIVEDAVKKLRDVTSQSGEPIFDLQEESTSSVESETWSYSYTSTRSQIQYQTTTTTATTTVSSSDDDQDKHFLSPESSKAGRKICLLDKYVSRLPKVGKQAAQELSRRIHAESFSEQSGESYFQQQHLQIWAKSFEHPRREFFAKFQRALPQGSLSFESLHKEITSVLKRPIRHGLPLPYICHEHLHVLEFLEETKILAGLQDVINQAVLKIVEATVTGGIVDLFDEGGYSTSWDSEEESLSESYESEEETTEEDKFYGICKKEKETLSEEEKGKHTPPALPKSKQKPTTPEESARKGKSGPPSRTKETPTKSRYVPPPLPKSKQKKQEPSQAETETTKSTRHTITPKDIKRARLQGKPLPKQSIIDFLIENAAKLILYKYNYETLLSEKLGFISVPVTKVLLEIMFGYKKVKGSGIRLSSQIDWTKVYDEVSKKRPAKAKVSKQEKKKKKAGEKKKIEEKKSLFSKPLDVPKGKVVAVKLHGDQGTHKGGVSEEGEPEIFEIVPPQFPSDAEQASADENGGTQLASSKRSPSSTKVSTITTDNHKKSGTQDLEKSPSALGTPRSSWSVQKATPAVLLPEVDATSQGSESQAKKSLTPKSSFAGDRSKTVLPKI</sequence>
<accession>A0AAW1ANQ3</accession>
<proteinExistence type="predicted"/>
<dbReference type="PANTHER" id="PTHR36861">
    <property type="entry name" value="COILED-COIL DOMAIN-CONTAINING PROTEIN 116"/>
    <property type="match status" value="1"/>
</dbReference>
<dbReference type="EMBL" id="JAOTOJ010000018">
    <property type="protein sequence ID" value="KAK9391565.1"/>
    <property type="molecule type" value="Genomic_DNA"/>
</dbReference>
<feature type="compositionally biased region" description="Low complexity" evidence="1">
    <location>
        <begin position="75"/>
        <end position="85"/>
    </location>
</feature>
<feature type="compositionally biased region" description="Polar residues" evidence="1">
    <location>
        <begin position="45"/>
        <end position="57"/>
    </location>
</feature>
<feature type="region of interest" description="Disordered" evidence="1">
    <location>
        <begin position="616"/>
        <end position="726"/>
    </location>
</feature>
<feature type="region of interest" description="Disordered" evidence="1">
    <location>
        <begin position="344"/>
        <end position="460"/>
    </location>
</feature>